<keyword evidence="1" id="KW-0511">Multifunctional enzyme</keyword>
<evidence type="ECO:0000313" key="3">
    <source>
        <dbReference type="EMBL" id="GKT28046.1"/>
    </source>
</evidence>
<dbReference type="InterPro" id="IPR043128">
    <property type="entry name" value="Rev_trsase/Diguanyl_cyclase"/>
</dbReference>
<name>A0ABQ5K663_9EUKA</name>
<dbReference type="PANTHER" id="PTHR37984:SF5">
    <property type="entry name" value="PROTEIN NYNRIN-LIKE"/>
    <property type="match status" value="1"/>
</dbReference>
<dbReference type="InterPro" id="IPR043502">
    <property type="entry name" value="DNA/RNA_pol_sf"/>
</dbReference>
<dbReference type="Proteomes" id="UP001057375">
    <property type="component" value="Unassembled WGS sequence"/>
</dbReference>
<dbReference type="Pfam" id="PF17919">
    <property type="entry name" value="RT_RNaseH_2"/>
    <property type="match status" value="1"/>
</dbReference>
<gene>
    <name evidence="3" type="ORF">ADUPG1_004839</name>
</gene>
<keyword evidence="4" id="KW-1185">Reference proteome</keyword>
<protein>
    <recommendedName>
        <fullName evidence="2">Reverse transcriptase/retrotransposon-derived protein RNase H-like domain-containing protein</fullName>
    </recommendedName>
</protein>
<organism evidence="3 4">
    <name type="scientific">Aduncisulcus paluster</name>
    <dbReference type="NCBI Taxonomy" id="2918883"/>
    <lineage>
        <taxon>Eukaryota</taxon>
        <taxon>Metamonada</taxon>
        <taxon>Carpediemonas-like organisms</taxon>
        <taxon>Aduncisulcus</taxon>
    </lineage>
</organism>
<dbReference type="InterPro" id="IPR050951">
    <property type="entry name" value="Retrovirus_Pol_polyprotein"/>
</dbReference>
<evidence type="ECO:0000256" key="1">
    <source>
        <dbReference type="ARBA" id="ARBA00023268"/>
    </source>
</evidence>
<feature type="non-terminal residue" evidence="3">
    <location>
        <position position="162"/>
    </location>
</feature>
<reference evidence="3" key="1">
    <citation type="submission" date="2022-03" db="EMBL/GenBank/DDBJ databases">
        <title>Draft genome sequence of Aduncisulcus paluster, a free-living microaerophilic Fornicata.</title>
        <authorList>
            <person name="Yuyama I."/>
            <person name="Kume K."/>
            <person name="Tamura T."/>
            <person name="Inagaki Y."/>
            <person name="Hashimoto T."/>
        </authorList>
    </citation>
    <scope>NUCLEOTIDE SEQUENCE</scope>
    <source>
        <strain evidence="3">NY0171</strain>
    </source>
</reference>
<feature type="domain" description="Reverse transcriptase/retrotransposon-derived protein RNase H-like" evidence="2">
    <location>
        <begin position="97"/>
        <end position="162"/>
    </location>
</feature>
<dbReference type="PANTHER" id="PTHR37984">
    <property type="entry name" value="PROTEIN CBG26694"/>
    <property type="match status" value="1"/>
</dbReference>
<accession>A0ABQ5K663</accession>
<sequence length="162" mass="18702">LDAVLTRAEELNLRLKPSKCKFGVSQVEFLGREVSSSGIRVAESRIQDLKELKAPKNKKQTQQILGLFNYYRSFIRNYALRVACLTELTRKFEKFSWNEQRQKAFEDIKADIIRRTLMFHIDYSKDIILQTDASDRGVGGVLFQVGHQGDIEPVMFMSHTLS</sequence>
<dbReference type="Gene3D" id="3.30.70.270">
    <property type="match status" value="2"/>
</dbReference>
<dbReference type="EMBL" id="BQXS01007555">
    <property type="protein sequence ID" value="GKT28046.1"/>
    <property type="molecule type" value="Genomic_DNA"/>
</dbReference>
<evidence type="ECO:0000313" key="4">
    <source>
        <dbReference type="Proteomes" id="UP001057375"/>
    </source>
</evidence>
<proteinExistence type="predicted"/>
<comment type="caution">
    <text evidence="3">The sequence shown here is derived from an EMBL/GenBank/DDBJ whole genome shotgun (WGS) entry which is preliminary data.</text>
</comment>
<evidence type="ECO:0000259" key="2">
    <source>
        <dbReference type="Pfam" id="PF17919"/>
    </source>
</evidence>
<feature type="non-terminal residue" evidence="3">
    <location>
        <position position="1"/>
    </location>
</feature>
<dbReference type="SUPFAM" id="SSF56672">
    <property type="entry name" value="DNA/RNA polymerases"/>
    <property type="match status" value="1"/>
</dbReference>
<dbReference type="InterPro" id="IPR041577">
    <property type="entry name" value="RT_RNaseH_2"/>
</dbReference>